<keyword evidence="3" id="KW-0677">Repeat</keyword>
<feature type="non-terminal residue" evidence="13">
    <location>
        <position position="1"/>
    </location>
</feature>
<feature type="compositionally biased region" description="Polar residues" evidence="9">
    <location>
        <begin position="717"/>
        <end position="737"/>
    </location>
</feature>
<feature type="domain" description="C3H1-type" evidence="11">
    <location>
        <begin position="324"/>
        <end position="352"/>
    </location>
</feature>
<dbReference type="InterPro" id="IPR000504">
    <property type="entry name" value="RRM_dom"/>
</dbReference>
<evidence type="ECO:0000256" key="4">
    <source>
        <dbReference type="ARBA" id="ARBA00022771"/>
    </source>
</evidence>
<dbReference type="PROSITE" id="PS50102">
    <property type="entry name" value="RRM"/>
    <property type="match status" value="1"/>
</dbReference>
<name>A0ABS2YSW7_POLSE</name>
<evidence type="ECO:0000259" key="10">
    <source>
        <dbReference type="PROSITE" id="PS50102"/>
    </source>
</evidence>
<evidence type="ECO:0000256" key="7">
    <source>
        <dbReference type="PROSITE-ProRule" id="PRU00176"/>
    </source>
</evidence>
<keyword evidence="14" id="KW-1185">Reference proteome</keyword>
<feature type="compositionally biased region" description="Low complexity" evidence="9">
    <location>
        <begin position="684"/>
        <end position="698"/>
    </location>
</feature>
<dbReference type="PROSITE" id="PS50263">
    <property type="entry name" value="CN_HYDROLASE"/>
    <property type="match status" value="1"/>
</dbReference>
<dbReference type="InterPro" id="IPR009145">
    <property type="entry name" value="U2AF_small"/>
</dbReference>
<protein>
    <submittedName>
        <fullName evidence="13">U2AFM protein</fullName>
    </submittedName>
</protein>
<evidence type="ECO:0000256" key="1">
    <source>
        <dbReference type="ARBA" id="ARBA00010613"/>
    </source>
</evidence>
<feature type="compositionally biased region" description="Basic residues" evidence="9">
    <location>
        <begin position="623"/>
        <end position="640"/>
    </location>
</feature>
<keyword evidence="6 7" id="KW-0694">RNA-binding</keyword>
<dbReference type="Pfam" id="PF00795">
    <property type="entry name" value="CN_hydrolase"/>
    <property type="match status" value="1"/>
</dbReference>
<evidence type="ECO:0000256" key="9">
    <source>
        <dbReference type="SAM" id="MobiDB-lite"/>
    </source>
</evidence>
<reference evidence="13" key="1">
    <citation type="journal article" date="2021" name="Cell">
        <title>Tracing the genetic footprints of vertebrate landing in non-teleost ray-finned fishes.</title>
        <authorList>
            <person name="Bi X."/>
            <person name="Wang K."/>
            <person name="Yang L."/>
            <person name="Pan H."/>
            <person name="Jiang H."/>
            <person name="Wei Q."/>
            <person name="Fang M."/>
            <person name="Yu H."/>
            <person name="Zhu C."/>
            <person name="Cai Y."/>
            <person name="He Y."/>
            <person name="Gan X."/>
            <person name="Zeng H."/>
            <person name="Yu D."/>
            <person name="Zhu Y."/>
            <person name="Jiang H."/>
            <person name="Qiu Q."/>
            <person name="Yang H."/>
            <person name="Zhang Y.E."/>
            <person name="Wang W."/>
            <person name="Zhu M."/>
            <person name="He S."/>
            <person name="Zhang G."/>
        </authorList>
    </citation>
    <scope>NUCLEOTIDE SEQUENCE</scope>
    <source>
        <strain evidence="13">Bchr_001</strain>
    </source>
</reference>
<accession>A0ABS2YSW7</accession>
<dbReference type="InterPro" id="IPR003954">
    <property type="entry name" value="RRM_euk-type"/>
</dbReference>
<dbReference type="CDD" id="cd07572">
    <property type="entry name" value="nit"/>
    <property type="match status" value="1"/>
</dbReference>
<evidence type="ECO:0000256" key="8">
    <source>
        <dbReference type="PROSITE-ProRule" id="PRU00723"/>
    </source>
</evidence>
<dbReference type="PROSITE" id="PS50103">
    <property type="entry name" value="ZF_C3H1"/>
    <property type="match status" value="2"/>
</dbReference>
<dbReference type="InterPro" id="IPR012677">
    <property type="entry name" value="Nucleotide-bd_a/b_plait_sf"/>
</dbReference>
<feature type="zinc finger region" description="C3H1-type" evidence="8">
    <location>
        <begin position="464"/>
        <end position="491"/>
    </location>
</feature>
<dbReference type="Gene3D" id="2.30.30.1190">
    <property type="match status" value="1"/>
</dbReference>
<dbReference type="Gene3D" id="3.30.70.330">
    <property type="match status" value="1"/>
</dbReference>
<feature type="compositionally biased region" description="Basic and acidic residues" evidence="9">
    <location>
        <begin position="519"/>
        <end position="530"/>
    </location>
</feature>
<feature type="compositionally biased region" description="Basic residues" evidence="9">
    <location>
        <begin position="554"/>
        <end position="579"/>
    </location>
</feature>
<sequence length="737" mass="85784">ECFNFPCGTRLYPKNAEPVPGETSQQLSKMAKECGIYLIGGSILESDRGKLYNTCLVFSPDGKLLVKHRKIHLFDVHIPGKVNIQESNIVCPGNSLSMFETPFCKIGLGLCYDLRFAELAQAYTKKGCHLLVYPSTFGLTTGPAHWDILQRGRALDNQVYVATSSLATDNDADYISWGHSAIVNPWGDVVAQAGSEETIIYADIELLEEDSVQEDESEEERKAEEERQRLHHEWLEREKVAQDEFQRKKEKEEIARRKKEEEERRIKEEWDAEKKREDEAKELKEQEKKEREEAVQKMLDQVERPLENGGTWHNPEASADYGTEKDRANCPFFLKTGACRFGDRCSRKHPHPSASQTLMIRSMFLTFGMEQSKRDDYDTDASLEYSDEEIHQQFLDFYEDVLPEFQSVGKVVQFKVSCNFEPHLRGNVYVQYQTEDECKEAFMLFNGRWYAGRQLQCEFSPVTRWKTAICGLFDRQKCPRGKHCNFLHVYRNPNRQFWEADHDYHLSPERSIQSSGRLSDNRDRTTDHLYRSRRQNSTSPDNTYKRNGENERRRAGRRSRSKDKRWSRRSRSQGRKKTRSDRSRSREWSRPSKRRSERWRSRNKSWSRSRSRENRRVSVSPRASRKRARSRSKSTSRNHAWKLSSPDTSSSEGEQMSSTKKKKHHKKSKKKKSKKEKKKKNKSKGWSSSSDMKSSGSSPEREETGTECKGLQEMPQKETSVSVESTELDSETANNKG</sequence>
<evidence type="ECO:0000259" key="12">
    <source>
        <dbReference type="PROSITE" id="PS50263"/>
    </source>
</evidence>
<dbReference type="Proteomes" id="UP001166052">
    <property type="component" value="Unassembled WGS sequence"/>
</dbReference>
<evidence type="ECO:0000313" key="14">
    <source>
        <dbReference type="Proteomes" id="UP001166052"/>
    </source>
</evidence>
<dbReference type="PRINTS" id="PR01848">
    <property type="entry name" value="U2AUXFACTOR"/>
</dbReference>
<dbReference type="Gene3D" id="3.60.110.10">
    <property type="entry name" value="Carbon-nitrogen hydrolase"/>
    <property type="match status" value="1"/>
</dbReference>
<dbReference type="CDD" id="cd12540">
    <property type="entry name" value="RRM_U2AFBPL"/>
    <property type="match status" value="1"/>
</dbReference>
<keyword evidence="4 8" id="KW-0863">Zinc-finger</keyword>
<feature type="compositionally biased region" description="Basic residues" evidence="9">
    <location>
        <begin position="591"/>
        <end position="609"/>
    </location>
</feature>
<proteinExistence type="inferred from homology"/>
<gene>
    <name evidence="13" type="primary">Zrsr2</name>
    <name evidence="13" type="ORF">GTO92_0007211</name>
</gene>
<feature type="region of interest" description="Disordered" evidence="9">
    <location>
        <begin position="245"/>
        <end position="293"/>
    </location>
</feature>
<dbReference type="SUPFAM" id="SSF56317">
    <property type="entry name" value="Carbon-nitrogen hydrolase"/>
    <property type="match status" value="1"/>
</dbReference>
<dbReference type="Pfam" id="PF00642">
    <property type="entry name" value="zf-CCCH"/>
    <property type="match status" value="1"/>
</dbReference>
<keyword evidence="5 8" id="KW-0862">Zinc</keyword>
<dbReference type="EMBL" id="JAAWVN010003750">
    <property type="protein sequence ID" value="MBN3289600.1"/>
    <property type="molecule type" value="Genomic_DNA"/>
</dbReference>
<dbReference type="InterPro" id="IPR000571">
    <property type="entry name" value="Znf_CCCH"/>
</dbReference>
<feature type="domain" description="RRM" evidence="10">
    <location>
        <begin position="356"/>
        <end position="462"/>
    </location>
</feature>
<comment type="similarity">
    <text evidence="1">Belongs to the carbon-nitrogen hydrolase superfamily. NIT1/NIT2 family.</text>
</comment>
<dbReference type="PANTHER" id="PTHR12620">
    <property type="entry name" value="U2 SNRNP AUXILIARY FACTOR, SMALL SUBUNIT"/>
    <property type="match status" value="1"/>
</dbReference>
<dbReference type="SMART" id="SM00356">
    <property type="entry name" value="ZnF_C3H1"/>
    <property type="match status" value="2"/>
</dbReference>
<keyword evidence="2 8" id="KW-0479">Metal-binding</keyword>
<evidence type="ECO:0000259" key="11">
    <source>
        <dbReference type="PROSITE" id="PS50103"/>
    </source>
</evidence>
<evidence type="ECO:0000256" key="2">
    <source>
        <dbReference type="ARBA" id="ARBA00022723"/>
    </source>
</evidence>
<evidence type="ECO:0000256" key="3">
    <source>
        <dbReference type="ARBA" id="ARBA00022737"/>
    </source>
</evidence>
<feature type="compositionally biased region" description="Basic and acidic residues" evidence="9">
    <location>
        <begin position="543"/>
        <end position="553"/>
    </location>
</feature>
<dbReference type="InterPro" id="IPR003010">
    <property type="entry name" value="C-N_Hydrolase"/>
</dbReference>
<dbReference type="SMART" id="SM00361">
    <property type="entry name" value="RRM_1"/>
    <property type="match status" value="1"/>
</dbReference>
<feature type="domain" description="CN hydrolase" evidence="12">
    <location>
        <begin position="1"/>
        <end position="206"/>
    </location>
</feature>
<comment type="caution">
    <text evidence="13">The sequence shown here is derived from an EMBL/GenBank/DDBJ whole genome shotgun (WGS) entry which is preliminary data.</text>
</comment>
<dbReference type="InterPro" id="IPR035979">
    <property type="entry name" value="RBD_domain_sf"/>
</dbReference>
<feature type="compositionally biased region" description="Basic residues" evidence="9">
    <location>
        <begin position="659"/>
        <end position="683"/>
    </location>
</feature>
<dbReference type="SUPFAM" id="SSF54928">
    <property type="entry name" value="RNA-binding domain, RBD"/>
    <property type="match status" value="1"/>
</dbReference>
<organism evidence="13 14">
    <name type="scientific">Polypterus senegalus</name>
    <name type="common">Senegal bichir</name>
    <dbReference type="NCBI Taxonomy" id="55291"/>
    <lineage>
        <taxon>Eukaryota</taxon>
        <taxon>Metazoa</taxon>
        <taxon>Chordata</taxon>
        <taxon>Craniata</taxon>
        <taxon>Vertebrata</taxon>
        <taxon>Euteleostomi</taxon>
        <taxon>Actinopterygii</taxon>
        <taxon>Polypteriformes</taxon>
        <taxon>Polypteridae</taxon>
        <taxon>Polypterus</taxon>
    </lineage>
</organism>
<feature type="domain" description="C3H1-type" evidence="11">
    <location>
        <begin position="464"/>
        <end position="491"/>
    </location>
</feature>
<feature type="region of interest" description="Disordered" evidence="9">
    <location>
        <begin position="509"/>
        <end position="737"/>
    </location>
</feature>
<feature type="compositionally biased region" description="Basic and acidic residues" evidence="9">
    <location>
        <begin position="580"/>
        <end position="590"/>
    </location>
</feature>
<feature type="compositionally biased region" description="Polar residues" evidence="9">
    <location>
        <begin position="645"/>
        <end position="656"/>
    </location>
</feature>
<evidence type="ECO:0000313" key="13">
    <source>
        <dbReference type="EMBL" id="MBN3289600.1"/>
    </source>
</evidence>
<dbReference type="InterPro" id="IPR036526">
    <property type="entry name" value="C-N_Hydrolase_sf"/>
</dbReference>
<evidence type="ECO:0000256" key="5">
    <source>
        <dbReference type="ARBA" id="ARBA00022833"/>
    </source>
</evidence>
<feature type="zinc finger region" description="C3H1-type" evidence="8">
    <location>
        <begin position="324"/>
        <end position="352"/>
    </location>
</feature>
<evidence type="ECO:0000256" key="6">
    <source>
        <dbReference type="ARBA" id="ARBA00022884"/>
    </source>
</evidence>
<dbReference type="InterPro" id="IPR045254">
    <property type="entry name" value="Nit1/2_C-N_Hydrolase"/>
</dbReference>
<feature type="non-terminal residue" evidence="13">
    <location>
        <position position="737"/>
    </location>
</feature>